<dbReference type="RefSeq" id="WP_080064148.1">
    <property type="nucleotide sequence ID" value="NZ_MZGX01000009.1"/>
</dbReference>
<dbReference type="OrthoDB" id="2972222at2"/>
<protein>
    <submittedName>
        <fullName evidence="2">Uncharacterized protein</fullName>
    </submittedName>
</protein>
<evidence type="ECO:0000256" key="1">
    <source>
        <dbReference type="SAM" id="Phobius"/>
    </source>
</evidence>
<feature type="transmembrane region" description="Helical" evidence="1">
    <location>
        <begin position="391"/>
        <end position="414"/>
    </location>
</feature>
<sequence length="496" mass="57717">MSILDELIKIFTPNHYDIYDSIAQTTVQILTNYNGLEISQIYKCLYKFPSKDRIDVRIRFTVDEVITISNEAATEEPDIRKSIEDLHETFLYEVIEISITIQKTNKNYCSIYCINKFNEWLLSKSHKEVMQIFSGMFKSGEENIRFICYDFDGLLATNTISFSKPDSETAYYNDVNRHDIISNSRRICNFYNHSQYDIIPDDFNVVVSSNVNSNILRLFRDIKIFLSLIYISDIADFDGDNINITIKGYKTIDYKIPLSTYTFKENQNVLYETYKWLYNGGNVHDKSQLARNIMTLHCKYSSILELDEKTFASINANYGLYLKENVNNYLNVKKDITAFVQSNIQEVTKAISSFSSDFKKNFFAFFSYFVTLMVSSSFAKLRLKDIFTPEITTITSCILAGSIIYWLISLYEIISKYRMMNKSTDSLKDSYNDILDTIEVQTIIEKDKSLKPNKDRFRNNLILISFFWLGMVVALFLALDSISGSNPLLFKFNIFN</sequence>
<name>A0A1V4SLP6_RUMHU</name>
<dbReference type="EMBL" id="MZGX01000009">
    <property type="protein sequence ID" value="OPX44405.1"/>
    <property type="molecule type" value="Genomic_DNA"/>
</dbReference>
<accession>A0A1V4SLP6</accession>
<evidence type="ECO:0000313" key="3">
    <source>
        <dbReference type="Proteomes" id="UP000191554"/>
    </source>
</evidence>
<keyword evidence="3" id="KW-1185">Reference proteome</keyword>
<dbReference type="Proteomes" id="UP000191554">
    <property type="component" value="Unassembled WGS sequence"/>
</dbReference>
<keyword evidence="1" id="KW-0472">Membrane</keyword>
<comment type="caution">
    <text evidence="2">The sequence shown here is derived from an EMBL/GenBank/DDBJ whole genome shotgun (WGS) entry which is preliminary data.</text>
</comment>
<reference evidence="2 3" key="1">
    <citation type="submission" date="2017-03" db="EMBL/GenBank/DDBJ databases">
        <title>Genome sequence of Clostridium hungatei DSM 14427.</title>
        <authorList>
            <person name="Poehlein A."/>
            <person name="Daniel R."/>
        </authorList>
    </citation>
    <scope>NUCLEOTIDE SEQUENCE [LARGE SCALE GENOMIC DNA]</scope>
    <source>
        <strain evidence="2 3">DSM 14427</strain>
    </source>
</reference>
<evidence type="ECO:0000313" key="2">
    <source>
        <dbReference type="EMBL" id="OPX44405.1"/>
    </source>
</evidence>
<feature type="transmembrane region" description="Helical" evidence="1">
    <location>
        <begin position="461"/>
        <end position="479"/>
    </location>
</feature>
<organism evidence="2 3">
    <name type="scientific">Ruminiclostridium hungatei</name>
    <name type="common">Clostridium hungatei</name>
    <dbReference type="NCBI Taxonomy" id="48256"/>
    <lineage>
        <taxon>Bacteria</taxon>
        <taxon>Bacillati</taxon>
        <taxon>Bacillota</taxon>
        <taxon>Clostridia</taxon>
        <taxon>Eubacteriales</taxon>
        <taxon>Oscillospiraceae</taxon>
        <taxon>Ruminiclostridium</taxon>
    </lineage>
</organism>
<proteinExistence type="predicted"/>
<keyword evidence="1" id="KW-0812">Transmembrane</keyword>
<keyword evidence="1" id="KW-1133">Transmembrane helix</keyword>
<gene>
    <name evidence="2" type="ORF">CLHUN_17040</name>
</gene>
<dbReference type="AlphaFoldDB" id="A0A1V4SLP6"/>
<dbReference type="STRING" id="48256.CLHUN_17040"/>